<evidence type="ECO:0000256" key="1">
    <source>
        <dbReference type="PROSITE-ProRule" id="PRU00117"/>
    </source>
</evidence>
<dbReference type="AlphaFoldDB" id="A0A3L6FV84"/>
<comment type="caution">
    <text evidence="2">The sequence shown here is derived from an EMBL/GenBank/DDBJ whole genome shotgun (WGS) entry which is preliminary data.</text>
</comment>
<dbReference type="Proteomes" id="UP000251960">
    <property type="component" value="Chromosome 2"/>
</dbReference>
<dbReference type="EMBL" id="NCVQ01000003">
    <property type="protein sequence ID" value="PWZ38787.1"/>
    <property type="molecule type" value="Genomic_DNA"/>
</dbReference>
<evidence type="ECO:0000313" key="2">
    <source>
        <dbReference type="EMBL" id="PWZ38787.1"/>
    </source>
</evidence>
<evidence type="ECO:0000313" key="3">
    <source>
        <dbReference type="Proteomes" id="UP000251960"/>
    </source>
</evidence>
<dbReference type="GO" id="GO:0003723">
    <property type="term" value="F:RNA binding"/>
    <property type="evidence" value="ECO:0007669"/>
    <property type="project" value="UniProtKB-UniRule"/>
</dbReference>
<dbReference type="PROSITE" id="PS50084">
    <property type="entry name" value="KH_TYPE_1"/>
    <property type="match status" value="1"/>
</dbReference>
<name>A0A3L6FV84_MAIZE</name>
<proteinExistence type="predicted"/>
<dbReference type="InterPro" id="IPR036612">
    <property type="entry name" value="KH_dom_type_1_sf"/>
</dbReference>
<keyword evidence="1" id="KW-0694">RNA-binding</keyword>
<sequence>MVVMRAKALAATPPTQQQQLMASAYPFSPSPKGGISLSFLIQQHQHQQSETQRAWGLYPTIIFSEQRTSVILLWWISGLVLSLEKTGKLLGISNFNQEQRFKSQETMKLNLADAGSSGAGSGGQKYNATQQGAETFQMKIANNKVGLIIGKGGETI</sequence>
<evidence type="ECO:0008006" key="4">
    <source>
        <dbReference type="Google" id="ProtNLM"/>
    </source>
</evidence>
<accession>A0A3L6FV84</accession>
<protein>
    <recommendedName>
        <fullName evidence="4">K Homology domain-containing protein</fullName>
    </recommendedName>
</protein>
<organism evidence="2 3">
    <name type="scientific">Zea mays</name>
    <name type="common">Maize</name>
    <dbReference type="NCBI Taxonomy" id="4577"/>
    <lineage>
        <taxon>Eukaryota</taxon>
        <taxon>Viridiplantae</taxon>
        <taxon>Streptophyta</taxon>
        <taxon>Embryophyta</taxon>
        <taxon>Tracheophyta</taxon>
        <taxon>Spermatophyta</taxon>
        <taxon>Magnoliopsida</taxon>
        <taxon>Liliopsida</taxon>
        <taxon>Poales</taxon>
        <taxon>Poaceae</taxon>
        <taxon>PACMAD clade</taxon>
        <taxon>Panicoideae</taxon>
        <taxon>Andropogonodae</taxon>
        <taxon>Andropogoneae</taxon>
        <taxon>Tripsacinae</taxon>
        <taxon>Zea</taxon>
    </lineage>
</organism>
<reference evidence="2 3" key="1">
    <citation type="journal article" date="2018" name="Nat. Genet.">
        <title>Extensive intraspecific gene order and gene structural variations between Mo17 and other maize genomes.</title>
        <authorList>
            <person name="Sun S."/>
            <person name="Zhou Y."/>
            <person name="Chen J."/>
            <person name="Shi J."/>
            <person name="Zhao H."/>
            <person name="Zhao H."/>
            <person name="Song W."/>
            <person name="Zhang M."/>
            <person name="Cui Y."/>
            <person name="Dong X."/>
            <person name="Liu H."/>
            <person name="Ma X."/>
            <person name="Jiao Y."/>
            <person name="Wang B."/>
            <person name="Wei X."/>
            <person name="Stein J.C."/>
            <person name="Glaubitz J.C."/>
            <person name="Lu F."/>
            <person name="Yu G."/>
            <person name="Liang C."/>
            <person name="Fengler K."/>
            <person name="Li B."/>
            <person name="Rafalski A."/>
            <person name="Schnable P.S."/>
            <person name="Ware D.H."/>
            <person name="Buckler E.S."/>
            <person name="Lai J."/>
        </authorList>
    </citation>
    <scope>NUCLEOTIDE SEQUENCE [LARGE SCALE GENOMIC DNA]</scope>
    <source>
        <strain evidence="3">cv. Missouri 17</strain>
        <tissue evidence="2">Seedling</tissue>
    </source>
</reference>
<dbReference type="Gene3D" id="3.30.1370.10">
    <property type="entry name" value="K Homology domain, type 1"/>
    <property type="match status" value="1"/>
</dbReference>
<gene>
    <name evidence="2" type="ORF">Zm00014a_025757</name>
</gene>